<dbReference type="Pfam" id="PF01590">
    <property type="entry name" value="GAF"/>
    <property type="match status" value="4"/>
</dbReference>
<evidence type="ECO:0000256" key="3">
    <source>
        <dbReference type="ARBA" id="ARBA00022801"/>
    </source>
</evidence>
<dbReference type="Gene3D" id="3.30.450.40">
    <property type="match status" value="6"/>
</dbReference>
<evidence type="ECO:0000256" key="6">
    <source>
        <dbReference type="RuleBase" id="RU363067"/>
    </source>
</evidence>
<feature type="binding site" evidence="5">
    <location>
        <position position="1488"/>
    </location>
    <ligand>
        <name>Zn(2+)</name>
        <dbReference type="ChEBI" id="CHEBI:29105"/>
        <label>1</label>
    </ligand>
</feature>
<gene>
    <name evidence="9" type="ORF">BSTOLATCC_MIC33058</name>
</gene>
<comment type="caution">
    <text evidence="9">The sequence shown here is derived from an EMBL/GenBank/DDBJ whole genome shotgun (WGS) entry which is preliminary data.</text>
</comment>
<dbReference type="GO" id="GO:0046872">
    <property type="term" value="F:metal ion binding"/>
    <property type="evidence" value="ECO:0007669"/>
    <property type="project" value="UniProtKB-KW"/>
</dbReference>
<keyword evidence="10" id="KW-1185">Reference proteome</keyword>
<comment type="cofactor">
    <cofactor evidence="6">
        <name>a divalent metal cation</name>
        <dbReference type="ChEBI" id="CHEBI:60240"/>
    </cofactor>
    <text evidence="6">Binds 2 divalent metal cations per subunit. Site 1 may preferentially bind zinc ions, while site 2 has a preference for magnesium and/or manganese ions.</text>
</comment>
<dbReference type="PROSITE" id="PS51845">
    <property type="entry name" value="PDEASE_I_2"/>
    <property type="match status" value="1"/>
</dbReference>
<evidence type="ECO:0000256" key="7">
    <source>
        <dbReference type="SAM" id="Coils"/>
    </source>
</evidence>
<accession>A0AAU9JB19</accession>
<feature type="active site" description="Proton donor" evidence="4">
    <location>
        <position position="1448"/>
    </location>
</feature>
<dbReference type="InterPro" id="IPR023088">
    <property type="entry name" value="PDEase"/>
</dbReference>
<dbReference type="Pfam" id="PF00233">
    <property type="entry name" value="PDEase_I"/>
    <property type="match status" value="1"/>
</dbReference>
<dbReference type="InterPro" id="IPR029016">
    <property type="entry name" value="GAF-like_dom_sf"/>
</dbReference>
<dbReference type="SUPFAM" id="SSF109604">
    <property type="entry name" value="HD-domain/PDEase-like"/>
    <property type="match status" value="1"/>
</dbReference>
<dbReference type="PANTHER" id="PTHR11347">
    <property type="entry name" value="CYCLIC NUCLEOTIDE PHOSPHODIESTERASE"/>
    <property type="match status" value="1"/>
</dbReference>
<feature type="binding site" evidence="5">
    <location>
        <position position="1452"/>
    </location>
    <ligand>
        <name>Zn(2+)</name>
        <dbReference type="ChEBI" id="CHEBI:29105"/>
        <label>1</label>
    </ligand>
</feature>
<evidence type="ECO:0000256" key="2">
    <source>
        <dbReference type="ARBA" id="ARBA00022723"/>
    </source>
</evidence>
<dbReference type="InterPro" id="IPR023174">
    <property type="entry name" value="PDEase_CS"/>
</dbReference>
<dbReference type="Gene3D" id="1.10.1300.10">
    <property type="entry name" value="3'5'-cyclic nucleotide phosphodiesterase, catalytic domain"/>
    <property type="match status" value="1"/>
</dbReference>
<dbReference type="PROSITE" id="PS00126">
    <property type="entry name" value="PDEASE_I_1"/>
    <property type="match status" value="1"/>
</dbReference>
<feature type="binding site" evidence="5">
    <location>
        <position position="1489"/>
    </location>
    <ligand>
        <name>Zn(2+)</name>
        <dbReference type="ChEBI" id="CHEBI:29105"/>
        <label>1</label>
    </ligand>
</feature>
<protein>
    <recommendedName>
        <fullName evidence="6">Phosphodiesterase</fullName>
        <ecNumber evidence="6">3.1.4.-</ecNumber>
    </recommendedName>
</protein>
<dbReference type="InterPro" id="IPR003018">
    <property type="entry name" value="GAF"/>
</dbReference>
<sequence>MLYMSEFSPESIKPRQRRYTIDVHKIDENPDNLNANYIKNNTIAMIPQALLSLSNLINTHHMSLADISRASAKLISELTKSSWVEVLLKEDEKLKIFNPLQPFTELEINDESLPGYVAQTQHPELITNPHTSTFYSAFQLKINPFSPVTNKVIQPTTTACVPLVVGQWKVIGVVQLFNKVGEDLSQGYYTDIDVDIVTSFGHIIYQALEQRTEYLSLLNKDDSHHLVNKEKNRLHNEVNLICKKKEYCKRLDEIMKPWYRVSKALIDAISDIMNTDAMVLYSMGDGVLTCEYAQGINTDISNHKSRISEYVGFTHKEILNIRDLSIEPLWPQDLNYGYKSCLVCPIMSYTNTVQGVVEFFRTNSVFTEIDENFALFLATSLGKLTKLSVEPKGSASDQDELRKWIHGMYSYTIDRKDKLFDYVKLTDLITQSLHNILPHDSSSVFVADQHKKFIWTKKSDTCGTMAFPLSADTVFGYAYSLQKVLVLPNSELPVLHDINLYEGKSVAIFPILSKELKDPSIGLIVISRQEPFTKDDIHMVEKFSNSLSTIFMRLFIEHLPETMLDESKVESSPDRAQESSESEFRTVNIFRKNSELATQSSFFLSHELARREKSKKEPPFLLKSLNNILGIPKDTIQSLYDLIDELVKNPNEPYIKIARKLTEIVKCGVAKLFLYDKSQVNLIEQITMSSYAPAGLVKKSIQQKEIISIKHDAENDMNFEFDLDSLDCEDQVDSYLCIPILDSRTAVIGVIVFVNLDKLEEETLQVASFLSILPKEFAELASARDDSATQWKKILETGRKNKMLQHWCKQVFLVSNQYQKRCAYYRDILYKISCYNDLENLLKFSLDLVQSHTNADKAYIYLYKDSEFEELTIHDGEPHNPHEWELDFFKQCYDKGSTSTSLKPNKSYHVLAVPIIEDGEFMGLLYLKNKKEPSLLQSVDFTAEDIEILESLAKIISVSLKKGSDSDEKNANEELKNFVKAIASERDSYALMTTIRKAAEQLCDCDRAIIFTKEENILIARPQGLEQDLPVNYSFYMGYGIPGSVAAKKAKENIKDAYHDTRFTPDVDRLTGYRTTSILCMPILDSEKQVLAVIELINKRHATFDANDEETMDLFCEMVSAVLENCDLFTNTIEERTSLLGILNSIGSYALVLNSEGKLSYVNKPIEGVFGVNEFIVKKFHYTGWLKNNPSLVSDIQKVYNDPSLKPYKTSKCIYTESLRSSSFLSILPINDQIKNQKFNYRILGLKGINKGQFEGVVIILEDCSSLEEIHTKFREVKSQIKALTTPLQTETELQRCIEDLAVITDNENIRPEIRDNLQDIMSRLKAGNLNRPKYRLEGPVDQIEQGIEALKSILELDMPVETHRTRRYSSISESSPESLDSFSQRVSLDDIRNWNFNAFAVDDPIGFAHALLADFDLFKRFKIRPHIFVNFVEELKHICDQRGNPFHNFEHNLSVMHSTYMLLASTSAGSYFKPADILALLVGSVCHDLDHTGRNNPFECAKSSRLAIMYHDKSVLEQHHAATAFFTMQNENCNIFKHLKPTKYRYIRKLMISSILATDMSKHLGMMSNMTRRFNDLVENPLGTLEKDTEKVAGFVLHSCDLAHGTKAFSVYEIWSRRVCEEFSEQYKDEVALGLTPTGFMKDLDKPKVYYSNEINFMKFVVRPLWECLDLWLKPNLSNYLQNMNKNIEEMQARLENEDEAA</sequence>
<feature type="coiled-coil region" evidence="7">
    <location>
        <begin position="1675"/>
        <end position="1702"/>
    </location>
</feature>
<dbReference type="Proteomes" id="UP001162131">
    <property type="component" value="Unassembled WGS sequence"/>
</dbReference>
<evidence type="ECO:0000256" key="4">
    <source>
        <dbReference type="PIRSR" id="PIRSR623088-1"/>
    </source>
</evidence>
<dbReference type="InterPro" id="IPR003607">
    <property type="entry name" value="HD/PDEase_dom"/>
</dbReference>
<evidence type="ECO:0000313" key="9">
    <source>
        <dbReference type="EMBL" id="CAG9323156.1"/>
    </source>
</evidence>
<dbReference type="EMBL" id="CAJZBQ010000033">
    <property type="protein sequence ID" value="CAG9323156.1"/>
    <property type="molecule type" value="Genomic_DNA"/>
</dbReference>
<organism evidence="9 10">
    <name type="scientific">Blepharisma stoltei</name>
    <dbReference type="NCBI Taxonomy" id="1481888"/>
    <lineage>
        <taxon>Eukaryota</taxon>
        <taxon>Sar</taxon>
        <taxon>Alveolata</taxon>
        <taxon>Ciliophora</taxon>
        <taxon>Postciliodesmatophora</taxon>
        <taxon>Heterotrichea</taxon>
        <taxon>Heterotrichida</taxon>
        <taxon>Blepharismidae</taxon>
        <taxon>Blepharisma</taxon>
    </lineage>
</organism>
<evidence type="ECO:0000256" key="1">
    <source>
        <dbReference type="ARBA" id="ARBA00022535"/>
    </source>
</evidence>
<dbReference type="InterPro" id="IPR036971">
    <property type="entry name" value="PDEase_catalytic_dom_sf"/>
</dbReference>
<keyword evidence="1" id="KW-0140">cGMP</keyword>
<dbReference type="CDD" id="cd00077">
    <property type="entry name" value="HDc"/>
    <property type="match status" value="1"/>
</dbReference>
<proteinExistence type="inferred from homology"/>
<evidence type="ECO:0000259" key="8">
    <source>
        <dbReference type="PROSITE" id="PS51845"/>
    </source>
</evidence>
<evidence type="ECO:0000256" key="5">
    <source>
        <dbReference type="PIRSR" id="PIRSR623088-3"/>
    </source>
</evidence>
<reference evidence="9" key="1">
    <citation type="submission" date="2021-09" db="EMBL/GenBank/DDBJ databases">
        <authorList>
            <consortium name="AG Swart"/>
            <person name="Singh M."/>
            <person name="Singh A."/>
            <person name="Seah K."/>
            <person name="Emmerich C."/>
        </authorList>
    </citation>
    <scope>NUCLEOTIDE SEQUENCE</scope>
    <source>
        <strain evidence="9">ATCC30299</strain>
    </source>
</reference>
<dbReference type="GO" id="GO:0004114">
    <property type="term" value="F:3',5'-cyclic-nucleotide phosphodiesterase activity"/>
    <property type="evidence" value="ECO:0007669"/>
    <property type="project" value="InterPro"/>
</dbReference>
<keyword evidence="2 5" id="KW-0479">Metal-binding</keyword>
<dbReference type="SUPFAM" id="SSF55781">
    <property type="entry name" value="GAF domain-like"/>
    <property type="match status" value="6"/>
</dbReference>
<comment type="similarity">
    <text evidence="6">Belongs to the cyclic nucleotide phosphodiesterase family.</text>
</comment>
<keyword evidence="3 6" id="KW-0378">Hydrolase</keyword>
<keyword evidence="7" id="KW-0175">Coiled coil</keyword>
<dbReference type="EC" id="3.1.4.-" evidence="6"/>
<name>A0AAU9JB19_9CILI</name>
<feature type="domain" description="PDEase" evidence="8">
    <location>
        <begin position="1365"/>
        <end position="1699"/>
    </location>
</feature>
<dbReference type="GO" id="GO:0007165">
    <property type="term" value="P:signal transduction"/>
    <property type="evidence" value="ECO:0007669"/>
    <property type="project" value="InterPro"/>
</dbReference>
<dbReference type="SMART" id="SM00065">
    <property type="entry name" value="GAF"/>
    <property type="match status" value="4"/>
</dbReference>
<evidence type="ECO:0000313" key="10">
    <source>
        <dbReference type="Proteomes" id="UP001162131"/>
    </source>
</evidence>
<feature type="binding site" evidence="5">
    <location>
        <position position="1489"/>
    </location>
    <ligand>
        <name>Zn(2+)</name>
        <dbReference type="ChEBI" id="CHEBI:29105"/>
        <label>2</label>
    </ligand>
</feature>
<dbReference type="PRINTS" id="PR00387">
    <property type="entry name" value="PDIESTERASE1"/>
</dbReference>
<feature type="binding site" evidence="5">
    <location>
        <position position="1602"/>
    </location>
    <ligand>
        <name>Zn(2+)</name>
        <dbReference type="ChEBI" id="CHEBI:29105"/>
        <label>1</label>
    </ligand>
</feature>
<dbReference type="InterPro" id="IPR002073">
    <property type="entry name" value="PDEase_catalytic_dom"/>
</dbReference>